<protein>
    <submittedName>
        <fullName evidence="8">Chemotaxis protein</fullName>
    </submittedName>
</protein>
<evidence type="ECO:0000256" key="1">
    <source>
        <dbReference type="ARBA" id="ARBA00004370"/>
    </source>
</evidence>
<dbReference type="InterPro" id="IPR035965">
    <property type="entry name" value="PAS-like_dom_sf"/>
</dbReference>
<keyword evidence="5" id="KW-0812">Transmembrane</keyword>
<evidence type="ECO:0000313" key="9">
    <source>
        <dbReference type="Proteomes" id="UP001157186"/>
    </source>
</evidence>
<dbReference type="SMART" id="SM00283">
    <property type="entry name" value="MA"/>
    <property type="match status" value="1"/>
</dbReference>
<evidence type="ECO:0000313" key="8">
    <source>
        <dbReference type="EMBL" id="GLX79303.1"/>
    </source>
</evidence>
<evidence type="ECO:0000259" key="7">
    <source>
        <dbReference type="PROSITE" id="PS50112"/>
    </source>
</evidence>
<keyword evidence="5" id="KW-1133">Transmembrane helix</keyword>
<dbReference type="Gene3D" id="1.10.287.950">
    <property type="entry name" value="Methyl-accepting chemotaxis protein"/>
    <property type="match status" value="1"/>
</dbReference>
<dbReference type="InterPro" id="IPR000014">
    <property type="entry name" value="PAS"/>
</dbReference>
<keyword evidence="2 3" id="KW-0807">Transducer</keyword>
<keyword evidence="9" id="KW-1185">Reference proteome</keyword>
<feature type="transmembrane region" description="Helical" evidence="5">
    <location>
        <begin position="138"/>
        <end position="154"/>
    </location>
</feature>
<dbReference type="Gene3D" id="3.30.450.20">
    <property type="entry name" value="PAS domain"/>
    <property type="match status" value="1"/>
</dbReference>
<comment type="subcellular location">
    <subcellularLocation>
        <location evidence="1">Membrane</location>
    </subcellularLocation>
</comment>
<dbReference type="CDD" id="cd11386">
    <property type="entry name" value="MCP_signal"/>
    <property type="match status" value="1"/>
</dbReference>
<dbReference type="Proteomes" id="UP001157186">
    <property type="component" value="Unassembled WGS sequence"/>
</dbReference>
<comment type="caution">
    <text evidence="8">The sequence shown here is derived from an EMBL/GenBank/DDBJ whole genome shotgun (WGS) entry which is preliminary data.</text>
</comment>
<dbReference type="InterPro" id="IPR004089">
    <property type="entry name" value="MCPsignal_dom"/>
</dbReference>
<name>A0ABQ6GTP7_9GAMM</name>
<feature type="coiled-coil region" evidence="4">
    <location>
        <begin position="246"/>
        <end position="273"/>
    </location>
</feature>
<dbReference type="EMBL" id="BSST01000001">
    <property type="protein sequence ID" value="GLX79303.1"/>
    <property type="molecule type" value="Genomic_DNA"/>
</dbReference>
<dbReference type="PANTHER" id="PTHR32089:SF52">
    <property type="entry name" value="CHEMOTAXIS SIGNAL TRANSDUCTION SYSTEM METHYL ACCEPTING SENSORY TRANSDUCER WITH PAS SENSORY DOMAIN"/>
    <property type="match status" value="1"/>
</dbReference>
<dbReference type="NCBIfam" id="TIGR00229">
    <property type="entry name" value="sensory_box"/>
    <property type="match status" value="1"/>
</dbReference>
<proteinExistence type="predicted"/>
<evidence type="ECO:0000256" key="2">
    <source>
        <dbReference type="ARBA" id="ARBA00023224"/>
    </source>
</evidence>
<dbReference type="PANTHER" id="PTHR32089">
    <property type="entry name" value="METHYL-ACCEPTING CHEMOTAXIS PROTEIN MCPB"/>
    <property type="match status" value="1"/>
</dbReference>
<dbReference type="CDD" id="cd00130">
    <property type="entry name" value="PAS"/>
    <property type="match status" value="1"/>
</dbReference>
<evidence type="ECO:0000256" key="3">
    <source>
        <dbReference type="PROSITE-ProRule" id="PRU00284"/>
    </source>
</evidence>
<keyword evidence="5" id="KW-0472">Membrane</keyword>
<dbReference type="SUPFAM" id="SSF55785">
    <property type="entry name" value="PYP-like sensor domain (PAS domain)"/>
    <property type="match status" value="1"/>
</dbReference>
<dbReference type="PROSITE" id="PS50112">
    <property type="entry name" value="PAS"/>
    <property type="match status" value="1"/>
</dbReference>
<feature type="domain" description="PAS" evidence="7">
    <location>
        <begin position="1"/>
        <end position="37"/>
    </location>
</feature>
<evidence type="ECO:0000259" key="6">
    <source>
        <dbReference type="PROSITE" id="PS50111"/>
    </source>
</evidence>
<dbReference type="PROSITE" id="PS50111">
    <property type="entry name" value="CHEMOTAXIS_TRANSDUC_2"/>
    <property type="match status" value="1"/>
</dbReference>
<feature type="domain" description="Methyl-accepting transducer" evidence="6">
    <location>
        <begin position="231"/>
        <end position="467"/>
    </location>
</feature>
<dbReference type="Pfam" id="PF13426">
    <property type="entry name" value="PAS_9"/>
    <property type="match status" value="1"/>
</dbReference>
<gene>
    <name evidence="8" type="ORF">tinsulaeT_26430</name>
</gene>
<organism evidence="8 9">
    <name type="scientific">Thalassotalea insulae</name>
    <dbReference type="NCBI Taxonomy" id="2056778"/>
    <lineage>
        <taxon>Bacteria</taxon>
        <taxon>Pseudomonadati</taxon>
        <taxon>Pseudomonadota</taxon>
        <taxon>Gammaproteobacteria</taxon>
        <taxon>Alteromonadales</taxon>
        <taxon>Colwelliaceae</taxon>
        <taxon>Thalassotalea</taxon>
    </lineage>
</organism>
<accession>A0ABQ6GTP7</accession>
<evidence type="ECO:0000256" key="4">
    <source>
        <dbReference type="SAM" id="Coils"/>
    </source>
</evidence>
<reference evidence="8 9" key="1">
    <citation type="submission" date="2023-03" db="EMBL/GenBank/DDBJ databases">
        <title>Draft genome sequence of Thalassotalea insulae KCTC 62186T.</title>
        <authorList>
            <person name="Sawabe T."/>
        </authorList>
    </citation>
    <scope>NUCLEOTIDE SEQUENCE [LARGE SCALE GENOMIC DNA]</scope>
    <source>
        <strain evidence="8 9">KCTC 62186</strain>
    </source>
</reference>
<sequence>MANEQQRLIYITNQQGKYIYVNDAFCQLLGYSEQELLALDSHKQTDQHMPQQVINELSDTLNQGFSWQGVLSINDSEGKNIWLDAFITPQYQQGEIIGYQSISKIADKQLTHRAQKLYSRLNNQSRLATFELTKNHKFIFLVLLTLITQFFIFTELGLTISLLVAFGAIAPIAIFWQDIIPTAMRAQKLQSIYDSISRKVYFGKGTASVFDFNFSMIKVKLKAILERTLDAANPIRSVMSKVTTGIEETRANLEHQKQEVEQLSVAMEQMQASTTNIAQNTVTAAADLDSTFEQCEEAQQGIYNTTDKIKALAQEVETASASADSLTESANNVGALMEDIQSIADQTNLLALNAAIEAARAGEHGRGFAVVADEVRNLSSRTQDSAKEIHNRLSAMLATIDEWVKLMAKNKQDAEFCVATAEASNEKIERVVQSVQSVTDSANQIATAAEQQNAVSSDINNHITEVHQALKHTWSQTDVVAEQMAALEQSVEDIANVANTFIPKKK</sequence>
<dbReference type="SUPFAM" id="SSF58104">
    <property type="entry name" value="Methyl-accepting chemotaxis protein (MCP) signaling domain"/>
    <property type="match status" value="1"/>
</dbReference>
<evidence type="ECO:0000256" key="5">
    <source>
        <dbReference type="SAM" id="Phobius"/>
    </source>
</evidence>
<keyword evidence="4" id="KW-0175">Coiled coil</keyword>
<dbReference type="Pfam" id="PF00015">
    <property type="entry name" value="MCPsignal"/>
    <property type="match status" value="1"/>
</dbReference>